<dbReference type="InterPro" id="IPR007921">
    <property type="entry name" value="CHAP_dom"/>
</dbReference>
<organism evidence="3 4">
    <name type="scientific">Murinocardiopsis flavida</name>
    <dbReference type="NCBI Taxonomy" id="645275"/>
    <lineage>
        <taxon>Bacteria</taxon>
        <taxon>Bacillati</taxon>
        <taxon>Actinomycetota</taxon>
        <taxon>Actinomycetes</taxon>
        <taxon>Streptosporangiales</taxon>
        <taxon>Nocardiopsidaceae</taxon>
        <taxon>Murinocardiopsis</taxon>
    </lineage>
</organism>
<keyword evidence="3" id="KW-0378">Hydrolase</keyword>
<feature type="domain" description="Peptidoglycan binding-like" evidence="1">
    <location>
        <begin position="266"/>
        <end position="323"/>
    </location>
</feature>
<dbReference type="InterPro" id="IPR002477">
    <property type="entry name" value="Peptidoglycan-bd-like"/>
</dbReference>
<dbReference type="GO" id="GO:0016787">
    <property type="term" value="F:hydrolase activity"/>
    <property type="evidence" value="ECO:0007669"/>
    <property type="project" value="UniProtKB-KW"/>
</dbReference>
<sequence>MPGVKAMIHEAEKSLGIHGRPNDITKDYAARNGSGFRRQPWCNMAITEWARRSGNHKAVCFSTDYAYTVWHAERFKRAGRWTADVRGVRRGDIVFFDWNGSNRVAAIDHIGIVTKVANGVVYTIEGNTSDRCARRTRSAATIVGYGRPNYAGGGGSTGGGGAQAWGGLTTVRSVRSQQQAVNYLRWLSDLPVSGHVAEDGEGGPETLRGVRWVQGTVKTEVDGQWGAKTESAFTEYLKGNAKHQMHIAAKVKAPSGSPALRLGSVGTRVARLQRALMKAGHRLPRFGADGEMGAETVSALKAFQRAADLVADGEYDAESAAALKKVVG</sequence>
<comment type="caution">
    <text evidence="3">The sequence shown here is derived from an EMBL/GenBank/DDBJ whole genome shotgun (WGS) entry which is preliminary data.</text>
</comment>
<evidence type="ECO:0000259" key="2">
    <source>
        <dbReference type="Pfam" id="PF05257"/>
    </source>
</evidence>
<dbReference type="InterPro" id="IPR036366">
    <property type="entry name" value="PGBDSf"/>
</dbReference>
<dbReference type="SUPFAM" id="SSF47090">
    <property type="entry name" value="PGBD-like"/>
    <property type="match status" value="1"/>
</dbReference>
<evidence type="ECO:0000259" key="1">
    <source>
        <dbReference type="Pfam" id="PF01471"/>
    </source>
</evidence>
<proteinExistence type="predicted"/>
<dbReference type="SUPFAM" id="SSF54001">
    <property type="entry name" value="Cysteine proteinases"/>
    <property type="match status" value="1"/>
</dbReference>
<reference evidence="3 4" key="1">
    <citation type="submission" date="2018-03" db="EMBL/GenBank/DDBJ databases">
        <title>Genomic Encyclopedia of Archaeal and Bacterial Type Strains, Phase II (KMG-II): from individual species to whole genera.</title>
        <authorList>
            <person name="Goeker M."/>
        </authorList>
    </citation>
    <scope>NUCLEOTIDE SEQUENCE [LARGE SCALE GENOMIC DNA]</scope>
    <source>
        <strain evidence="3 4">DSM 45312</strain>
    </source>
</reference>
<name>A0A2P8DUW4_9ACTN</name>
<dbReference type="OrthoDB" id="3429345at2"/>
<dbReference type="Gene3D" id="1.10.101.10">
    <property type="entry name" value="PGBD-like superfamily/PGBD"/>
    <property type="match status" value="2"/>
</dbReference>
<keyword evidence="4" id="KW-1185">Reference proteome</keyword>
<accession>A0A2P8DUW4</accession>
<dbReference type="EMBL" id="PYGA01000001">
    <property type="protein sequence ID" value="PSL01012.1"/>
    <property type="molecule type" value="Genomic_DNA"/>
</dbReference>
<evidence type="ECO:0000313" key="3">
    <source>
        <dbReference type="EMBL" id="PSL01012.1"/>
    </source>
</evidence>
<evidence type="ECO:0000313" key="4">
    <source>
        <dbReference type="Proteomes" id="UP000240542"/>
    </source>
</evidence>
<gene>
    <name evidence="3" type="ORF">CLV63_101491</name>
</gene>
<dbReference type="AlphaFoldDB" id="A0A2P8DUW4"/>
<dbReference type="Pfam" id="PF05257">
    <property type="entry name" value="CHAP"/>
    <property type="match status" value="1"/>
</dbReference>
<dbReference type="Pfam" id="PF01471">
    <property type="entry name" value="PG_binding_1"/>
    <property type="match status" value="1"/>
</dbReference>
<feature type="domain" description="Peptidase C51" evidence="2">
    <location>
        <begin position="53"/>
        <end position="127"/>
    </location>
</feature>
<protein>
    <submittedName>
        <fullName evidence="3">Peptidoglycan hydrolase-like protein with peptidoglycan-binding domain</fullName>
    </submittedName>
</protein>
<dbReference type="InterPro" id="IPR036365">
    <property type="entry name" value="PGBD-like_sf"/>
</dbReference>
<dbReference type="InterPro" id="IPR038765">
    <property type="entry name" value="Papain-like_cys_pep_sf"/>
</dbReference>
<dbReference type="RefSeq" id="WP_106581170.1">
    <property type="nucleotide sequence ID" value="NZ_PYGA01000001.1"/>
</dbReference>
<dbReference type="Proteomes" id="UP000240542">
    <property type="component" value="Unassembled WGS sequence"/>
</dbReference>